<accession>A0A0F7CPS4</accession>
<evidence type="ECO:0000313" key="1">
    <source>
        <dbReference type="EMBL" id="AKG45166.1"/>
    </source>
</evidence>
<evidence type="ECO:0000313" key="2">
    <source>
        <dbReference type="Proteomes" id="UP000034034"/>
    </source>
</evidence>
<gene>
    <name evidence="1" type="ORF">SXIM_37820</name>
</gene>
<keyword evidence="2" id="KW-1185">Reference proteome</keyword>
<dbReference type="HOGENOM" id="CLU_191573_0_0_11"/>
<dbReference type="EMBL" id="CP009922">
    <property type="protein sequence ID" value="AKG45166.1"/>
    <property type="molecule type" value="Genomic_DNA"/>
</dbReference>
<reference evidence="1" key="1">
    <citation type="submission" date="2019-08" db="EMBL/GenBank/DDBJ databases">
        <title>Complete genome sequence of a mangrove-derived Streptomyces xiamenensis.</title>
        <authorList>
            <person name="Xu J."/>
        </authorList>
    </citation>
    <scope>NUCLEOTIDE SEQUENCE</scope>
    <source>
        <strain evidence="1">318</strain>
    </source>
</reference>
<proteinExistence type="predicted"/>
<dbReference type="Proteomes" id="UP000034034">
    <property type="component" value="Chromosome"/>
</dbReference>
<dbReference type="AlphaFoldDB" id="A0A0F7CPS4"/>
<dbReference type="STRING" id="408015.SXIM_37820"/>
<protein>
    <submittedName>
        <fullName evidence="1">Molybdopterin biosynthesis protein MoeE</fullName>
    </submittedName>
</protein>
<name>A0A0F7CPS4_9ACTN</name>
<sequence>MAVLVWLLIPVAGGLVAGVWGTWATRRQTGVGGIADAAGVRRYDRFRSAMERSPIPVSTFRPASGERAPADG</sequence>
<organism evidence="1 2">
    <name type="scientific">Streptomyces xiamenensis</name>
    <dbReference type="NCBI Taxonomy" id="408015"/>
    <lineage>
        <taxon>Bacteria</taxon>
        <taxon>Bacillati</taxon>
        <taxon>Actinomycetota</taxon>
        <taxon>Actinomycetes</taxon>
        <taxon>Kitasatosporales</taxon>
        <taxon>Streptomycetaceae</taxon>
        <taxon>Streptomyces</taxon>
    </lineage>
</organism>
<dbReference type="KEGG" id="sxi:SXIM_37820"/>
<dbReference type="PATRIC" id="fig|408015.6.peg.3833"/>
<dbReference type="RefSeq" id="WP_030737215.1">
    <property type="nucleotide sequence ID" value="NZ_CBDRAA010000017.1"/>
</dbReference>